<dbReference type="GeneID" id="88808689"/>
<dbReference type="RefSeq" id="WP_162119894.1">
    <property type="nucleotide sequence ID" value="NZ_CAWNYH010000001.1"/>
</dbReference>
<accession>A0ABX0AH22</accession>
<reference evidence="1 2" key="1">
    <citation type="submission" date="2019-12" db="EMBL/GenBank/DDBJ databases">
        <title>Engineering Photorhabdus to improve their lethality against agricultural pests.</title>
        <authorList>
            <person name="Machado R.A.R."/>
        </authorList>
    </citation>
    <scope>NUCLEOTIDE SEQUENCE [LARGE SCALE GENOMIC DNA]</scope>
    <source>
        <strain evidence="1 2">M-CN4</strain>
    </source>
</reference>
<keyword evidence="2" id="KW-1185">Reference proteome</keyword>
<comment type="caution">
    <text evidence="1">The sequence shown here is derived from an EMBL/GenBank/DDBJ whole genome shotgun (WGS) entry which is preliminary data.</text>
</comment>
<evidence type="ECO:0000313" key="2">
    <source>
        <dbReference type="Proteomes" id="UP000466619"/>
    </source>
</evidence>
<gene>
    <name evidence="1" type="ORF">GPY48_02105</name>
</gene>
<organism evidence="1 2">
    <name type="scientific">Photorhabdus bodei</name>
    <dbReference type="NCBI Taxonomy" id="2029681"/>
    <lineage>
        <taxon>Bacteria</taxon>
        <taxon>Pseudomonadati</taxon>
        <taxon>Pseudomonadota</taxon>
        <taxon>Gammaproteobacteria</taxon>
        <taxon>Enterobacterales</taxon>
        <taxon>Morganellaceae</taxon>
        <taxon>Photorhabdus</taxon>
    </lineage>
</organism>
<name>A0ABX0AH22_9GAMM</name>
<evidence type="ECO:0000313" key="1">
    <source>
        <dbReference type="EMBL" id="NDL02097.1"/>
    </source>
</evidence>
<protein>
    <submittedName>
        <fullName evidence="1">Uncharacterized protein</fullName>
    </submittedName>
</protein>
<dbReference type="EMBL" id="WSFC01000003">
    <property type="protein sequence ID" value="NDL02097.1"/>
    <property type="molecule type" value="Genomic_DNA"/>
</dbReference>
<sequence>MIYTLWISRCIATARERIPGSIDNYVTGVSECSQQRGSLKDNGYISI</sequence>
<proteinExistence type="predicted"/>
<dbReference type="Proteomes" id="UP000466619">
    <property type="component" value="Unassembled WGS sequence"/>
</dbReference>